<gene>
    <name evidence="1" type="ORF">HPB49_001574</name>
</gene>
<evidence type="ECO:0000313" key="1">
    <source>
        <dbReference type="EMBL" id="KAH7970234.1"/>
    </source>
</evidence>
<accession>A0ACB8DI45</accession>
<reference evidence="1" key="1">
    <citation type="submission" date="2020-05" db="EMBL/GenBank/DDBJ databases">
        <title>Large-scale comparative analyses of tick genomes elucidate their genetic diversity and vector capacities.</title>
        <authorList>
            <person name="Jia N."/>
            <person name="Wang J."/>
            <person name="Shi W."/>
            <person name="Du L."/>
            <person name="Sun Y."/>
            <person name="Zhan W."/>
            <person name="Jiang J."/>
            <person name="Wang Q."/>
            <person name="Zhang B."/>
            <person name="Ji P."/>
            <person name="Sakyi L.B."/>
            <person name="Cui X."/>
            <person name="Yuan T."/>
            <person name="Jiang B."/>
            <person name="Yang W."/>
            <person name="Lam T.T.-Y."/>
            <person name="Chang Q."/>
            <person name="Ding S."/>
            <person name="Wang X."/>
            <person name="Zhu J."/>
            <person name="Ruan X."/>
            <person name="Zhao L."/>
            <person name="Wei J."/>
            <person name="Que T."/>
            <person name="Du C."/>
            <person name="Cheng J."/>
            <person name="Dai P."/>
            <person name="Han X."/>
            <person name="Huang E."/>
            <person name="Gao Y."/>
            <person name="Liu J."/>
            <person name="Shao H."/>
            <person name="Ye R."/>
            <person name="Li L."/>
            <person name="Wei W."/>
            <person name="Wang X."/>
            <person name="Wang C."/>
            <person name="Yang T."/>
            <person name="Huo Q."/>
            <person name="Li W."/>
            <person name="Guo W."/>
            <person name="Chen H."/>
            <person name="Zhou L."/>
            <person name="Ni X."/>
            <person name="Tian J."/>
            <person name="Zhou Y."/>
            <person name="Sheng Y."/>
            <person name="Liu T."/>
            <person name="Pan Y."/>
            <person name="Xia L."/>
            <person name="Li J."/>
            <person name="Zhao F."/>
            <person name="Cao W."/>
        </authorList>
    </citation>
    <scope>NUCLEOTIDE SEQUENCE</scope>
    <source>
        <strain evidence="1">Dsil-2018</strain>
    </source>
</reference>
<dbReference type="Proteomes" id="UP000821865">
    <property type="component" value="Chromosome 11"/>
</dbReference>
<comment type="caution">
    <text evidence="1">The sequence shown here is derived from an EMBL/GenBank/DDBJ whole genome shotgun (WGS) entry which is preliminary data.</text>
</comment>
<name>A0ACB8DI45_DERSI</name>
<sequence length="406" mass="46109">MGNGPPSMPPFGPQPPHYGMPPGYNHPPPPGYMHHGGPPHGQYGGMPPRGMHSYDHMNNDMPYYDDYDMNARSQDYGNFYIDSETMPPRGDGGHPNAGYLPPEIPPEALECLVPTMPYYELPAGLIVPLVKLEDSDYRPLDPKDLRLPPPAPPSEALMQAVEMFYSPPSHERPRNSEGWEQLGLYEFFKAKSQHVRKRPSSDEEGEGNDRGRSDREEQQSDRRAKAKEGEDQMQLREDPNRRKYRESKSPPSAKHDEEPRRKKRSRSRSESKSPPRRSRRSRSLSRSHSRSRSRSHSQSPSRRRSPERSPTPPSFFGSSYGGDPRDSRLDESNKGHQLLRKMGWGGAGLGAAEQGIQDPIHPGDIRDRQDLYKGVGINLHDPYENFRKSKGQAFINRMKARTEDVK</sequence>
<evidence type="ECO:0000313" key="2">
    <source>
        <dbReference type="Proteomes" id="UP000821865"/>
    </source>
</evidence>
<organism evidence="1 2">
    <name type="scientific">Dermacentor silvarum</name>
    <name type="common">Tick</name>
    <dbReference type="NCBI Taxonomy" id="543639"/>
    <lineage>
        <taxon>Eukaryota</taxon>
        <taxon>Metazoa</taxon>
        <taxon>Ecdysozoa</taxon>
        <taxon>Arthropoda</taxon>
        <taxon>Chelicerata</taxon>
        <taxon>Arachnida</taxon>
        <taxon>Acari</taxon>
        <taxon>Parasitiformes</taxon>
        <taxon>Ixodida</taxon>
        <taxon>Ixodoidea</taxon>
        <taxon>Ixodidae</taxon>
        <taxon>Rhipicephalinae</taxon>
        <taxon>Dermacentor</taxon>
    </lineage>
</organism>
<dbReference type="EMBL" id="CM023480">
    <property type="protein sequence ID" value="KAH7970234.1"/>
    <property type="molecule type" value="Genomic_DNA"/>
</dbReference>
<protein>
    <submittedName>
        <fullName evidence="1">Uncharacterized protein</fullName>
    </submittedName>
</protein>
<keyword evidence="2" id="KW-1185">Reference proteome</keyword>
<proteinExistence type="predicted"/>